<gene>
    <name evidence="1" type="ORF">TM448A07195_0008</name>
    <name evidence="2" type="ORF">TM448B01247_0004</name>
</gene>
<name>A0A6H2A4K3_9ZZZZ</name>
<organism evidence="1">
    <name type="scientific">viral metagenome</name>
    <dbReference type="NCBI Taxonomy" id="1070528"/>
    <lineage>
        <taxon>unclassified sequences</taxon>
        <taxon>metagenomes</taxon>
        <taxon>organismal metagenomes</taxon>
    </lineage>
</organism>
<proteinExistence type="predicted"/>
<protein>
    <submittedName>
        <fullName evidence="1">Uncharacterized protein</fullName>
    </submittedName>
</protein>
<accession>A0A6H2A4K3</accession>
<dbReference type="EMBL" id="MT144721">
    <property type="protein sequence ID" value="QJH98185.1"/>
    <property type="molecule type" value="Genomic_DNA"/>
</dbReference>
<dbReference type="EMBL" id="MT144570">
    <property type="protein sequence ID" value="QJA55133.1"/>
    <property type="molecule type" value="Genomic_DNA"/>
</dbReference>
<evidence type="ECO:0000313" key="2">
    <source>
        <dbReference type="EMBL" id="QJH98185.1"/>
    </source>
</evidence>
<dbReference type="AlphaFoldDB" id="A0A6H2A4K3"/>
<evidence type="ECO:0000313" key="1">
    <source>
        <dbReference type="EMBL" id="QJA55133.1"/>
    </source>
</evidence>
<sequence>MCLATFENVKYNVSTRHAARRDNKINITQIYKFVKVNVDRGERPGKRETNGMDEKKRYVLNKISEDLTAGESIKKWKYLANNRSVVGPALANQDTNNPVKNAMSAAAWLLENYPDLCQEYTEKYEL</sequence>
<reference evidence="1" key="1">
    <citation type="submission" date="2020-03" db="EMBL/GenBank/DDBJ databases">
        <title>The deep terrestrial virosphere.</title>
        <authorList>
            <person name="Holmfeldt K."/>
            <person name="Nilsson E."/>
            <person name="Simone D."/>
            <person name="Lopez-Fernandez M."/>
            <person name="Wu X."/>
            <person name="de Brujin I."/>
            <person name="Lundin D."/>
            <person name="Andersson A."/>
            <person name="Bertilsson S."/>
            <person name="Dopson M."/>
        </authorList>
    </citation>
    <scope>NUCLEOTIDE SEQUENCE</scope>
    <source>
        <strain evidence="1">TM448A07195</strain>
        <strain evidence="2">TM448B01247</strain>
    </source>
</reference>